<dbReference type="AlphaFoldDB" id="A0A8H8WP10"/>
<dbReference type="Proteomes" id="UP000663508">
    <property type="component" value="Chromosome"/>
</dbReference>
<evidence type="ECO:0000256" key="1">
    <source>
        <dbReference type="SAM" id="MobiDB-lite"/>
    </source>
</evidence>
<dbReference type="RefSeq" id="WP_207180900.1">
    <property type="nucleotide sequence ID" value="NZ_AP024145.1"/>
</dbReference>
<name>A0A8H8WP10_9HYPH</name>
<feature type="region of interest" description="Disordered" evidence="1">
    <location>
        <begin position="103"/>
        <end position="136"/>
    </location>
</feature>
<proteinExistence type="predicted"/>
<accession>A0A8H8WP10</accession>
<evidence type="ECO:0000313" key="2">
    <source>
        <dbReference type="EMBL" id="BCM81700.1"/>
    </source>
</evidence>
<organism evidence="2 3">
    <name type="scientific">Methylobacterium indicum</name>
    <dbReference type="NCBI Taxonomy" id="1775910"/>
    <lineage>
        <taxon>Bacteria</taxon>
        <taxon>Pseudomonadati</taxon>
        <taxon>Pseudomonadota</taxon>
        <taxon>Alphaproteobacteria</taxon>
        <taxon>Hyphomicrobiales</taxon>
        <taxon>Methylobacteriaceae</taxon>
        <taxon>Methylobacterium</taxon>
    </lineage>
</organism>
<gene>
    <name evidence="2" type="ORF">mvi_01610</name>
</gene>
<evidence type="ECO:0000313" key="3">
    <source>
        <dbReference type="Proteomes" id="UP000663508"/>
    </source>
</evidence>
<dbReference type="EMBL" id="AP024145">
    <property type="protein sequence ID" value="BCM81700.1"/>
    <property type="molecule type" value="Genomic_DNA"/>
</dbReference>
<sequence>MDKIREKMEQARRLAAFLLALAKAFVRLIRRLLGIADEGVDMIASDLRTAWRGAKTANDVVGKGLDATIGAPGLALARTAGAGALGAAGFVGRFLGAILPQRPTSPSQLASQVAAADNARTRNDGPAYSPPAPTPRLQDLSQAALVHQYAGAGLREDGVMRVTALHAQLPLPPEVAAWLEGLGQVARMRVAIASPDAIERHLNARGDVDLIPGVPRGPKPVDLDAALASARASFRAEKAAIAAGVTPAPAEPEARQEKRPFAYLGDVDLGAVAYAR</sequence>
<reference evidence="2" key="1">
    <citation type="submission" date="2020-11" db="EMBL/GenBank/DDBJ databases">
        <title>Complete genome sequence of a novel pathogenic Methylobacterium strain isolated from rice in Vietnam.</title>
        <authorList>
            <person name="Lai K."/>
            <person name="Okazaki S."/>
            <person name="Higashi K."/>
            <person name="Mori H."/>
            <person name="Toyoda A."/>
            <person name="Kurokawa K."/>
        </authorList>
    </citation>
    <scope>NUCLEOTIDE SEQUENCE</scope>
    <source>
        <strain evidence="2">VL1</strain>
    </source>
</reference>
<dbReference type="KEGG" id="mind:mvi_01610"/>
<protein>
    <submittedName>
        <fullName evidence="2">Uncharacterized protein</fullName>
    </submittedName>
</protein>